<dbReference type="PANTHER" id="PTHR48111">
    <property type="entry name" value="REGULATOR OF RPOS"/>
    <property type="match status" value="1"/>
</dbReference>
<evidence type="ECO:0000256" key="3">
    <source>
        <dbReference type="PROSITE-ProRule" id="PRU01091"/>
    </source>
</evidence>
<evidence type="ECO:0000313" key="7">
    <source>
        <dbReference type="Proteomes" id="UP001230426"/>
    </source>
</evidence>
<evidence type="ECO:0000256" key="1">
    <source>
        <dbReference type="ARBA" id="ARBA00023125"/>
    </source>
</evidence>
<evidence type="ECO:0000259" key="4">
    <source>
        <dbReference type="PROSITE" id="PS50110"/>
    </source>
</evidence>
<dbReference type="InterPro" id="IPR001789">
    <property type="entry name" value="Sig_transdc_resp-reg_receiver"/>
</dbReference>
<name>A0ABT9RJL0_9ACTN</name>
<dbReference type="InterPro" id="IPR036388">
    <property type="entry name" value="WH-like_DNA-bd_sf"/>
</dbReference>
<dbReference type="InterPro" id="IPR039420">
    <property type="entry name" value="WalR-like"/>
</dbReference>
<dbReference type="PROSITE" id="PS51755">
    <property type="entry name" value="OMPR_PHOB"/>
    <property type="match status" value="1"/>
</dbReference>
<keyword evidence="2" id="KW-0597">Phosphoprotein</keyword>
<keyword evidence="7" id="KW-1185">Reference proteome</keyword>
<feature type="DNA-binding region" description="OmpR/PhoB-type" evidence="3">
    <location>
        <begin position="128"/>
        <end position="221"/>
    </location>
</feature>
<dbReference type="Pfam" id="PF00486">
    <property type="entry name" value="Trans_reg_C"/>
    <property type="match status" value="1"/>
</dbReference>
<dbReference type="SMART" id="SM00448">
    <property type="entry name" value="REC"/>
    <property type="match status" value="1"/>
</dbReference>
<feature type="modified residue" description="4-aspartylphosphate" evidence="2">
    <location>
        <position position="55"/>
    </location>
</feature>
<dbReference type="InterPro" id="IPR001867">
    <property type="entry name" value="OmpR/PhoB-type_DNA-bd"/>
</dbReference>
<dbReference type="CDD" id="cd00383">
    <property type="entry name" value="trans_reg_C"/>
    <property type="match status" value="1"/>
</dbReference>
<dbReference type="PROSITE" id="PS50110">
    <property type="entry name" value="RESPONSE_REGULATORY"/>
    <property type="match status" value="1"/>
</dbReference>
<dbReference type="GO" id="GO:0003677">
    <property type="term" value="F:DNA binding"/>
    <property type="evidence" value="ECO:0007669"/>
    <property type="project" value="UniProtKB-KW"/>
</dbReference>
<dbReference type="PANTHER" id="PTHR48111:SF36">
    <property type="entry name" value="TRANSCRIPTIONAL REGULATORY PROTEIN CUTR"/>
    <property type="match status" value="1"/>
</dbReference>
<comment type="caution">
    <text evidence="6">The sequence shown here is derived from an EMBL/GenBank/DDBJ whole genome shotgun (WGS) entry which is preliminary data.</text>
</comment>
<dbReference type="Pfam" id="PF00072">
    <property type="entry name" value="Response_reg"/>
    <property type="match status" value="1"/>
</dbReference>
<evidence type="ECO:0000259" key="5">
    <source>
        <dbReference type="PROSITE" id="PS51755"/>
    </source>
</evidence>
<dbReference type="InterPro" id="IPR011006">
    <property type="entry name" value="CheY-like_superfamily"/>
</dbReference>
<gene>
    <name evidence="6" type="ORF">J2S55_008711</name>
</gene>
<organism evidence="6 7">
    <name type="scientific">Streptosporangium brasiliense</name>
    <dbReference type="NCBI Taxonomy" id="47480"/>
    <lineage>
        <taxon>Bacteria</taxon>
        <taxon>Bacillati</taxon>
        <taxon>Actinomycetota</taxon>
        <taxon>Actinomycetes</taxon>
        <taxon>Streptosporangiales</taxon>
        <taxon>Streptosporangiaceae</taxon>
        <taxon>Streptosporangium</taxon>
    </lineage>
</organism>
<keyword evidence="1 3" id="KW-0238">DNA-binding</keyword>
<proteinExistence type="predicted"/>
<feature type="domain" description="OmpR/PhoB-type" evidence="5">
    <location>
        <begin position="128"/>
        <end position="221"/>
    </location>
</feature>
<dbReference type="Gene3D" id="3.40.50.2300">
    <property type="match status" value="1"/>
</dbReference>
<protein>
    <submittedName>
        <fullName evidence="6">DNA-binding response OmpR family regulator</fullName>
    </submittedName>
</protein>
<accession>A0ABT9RJL0</accession>
<feature type="domain" description="Response regulatory" evidence="4">
    <location>
        <begin position="6"/>
        <end position="120"/>
    </location>
</feature>
<dbReference type="SUPFAM" id="SSF52172">
    <property type="entry name" value="CheY-like"/>
    <property type="match status" value="1"/>
</dbReference>
<dbReference type="SMART" id="SM00862">
    <property type="entry name" value="Trans_reg_C"/>
    <property type="match status" value="1"/>
</dbReference>
<dbReference type="Gene3D" id="1.10.10.10">
    <property type="entry name" value="Winged helix-like DNA-binding domain superfamily/Winged helix DNA-binding domain"/>
    <property type="match status" value="1"/>
</dbReference>
<dbReference type="Proteomes" id="UP001230426">
    <property type="component" value="Unassembled WGS sequence"/>
</dbReference>
<evidence type="ECO:0000256" key="2">
    <source>
        <dbReference type="PROSITE-ProRule" id="PRU00169"/>
    </source>
</evidence>
<dbReference type="EMBL" id="JAUSRB010000002">
    <property type="protein sequence ID" value="MDP9869445.1"/>
    <property type="molecule type" value="Genomic_DNA"/>
</dbReference>
<sequence>MLEIMRVLIVEDHEELALTVATGLRREGMAVDVVLDGHAALERTSVGHYDVVVLDRDLPGLHGDEVCRALIGVGHPARVLMLTAAGTIDDKVTGLGIGADDYLAKPFAFAELVARIRALARRAGPALPPVLVHGDLRLDPATRIATRDGRRLPLSPKEFAVLELLMAAGGAVVSAEQLLERGWDEFADPFTQTVKVTISRLRRKLGDPPLIETVPQAGYRI</sequence>
<reference evidence="6 7" key="1">
    <citation type="submission" date="2023-07" db="EMBL/GenBank/DDBJ databases">
        <title>Sequencing the genomes of 1000 actinobacteria strains.</title>
        <authorList>
            <person name="Klenk H.-P."/>
        </authorList>
    </citation>
    <scope>NUCLEOTIDE SEQUENCE [LARGE SCALE GENOMIC DNA]</scope>
    <source>
        <strain evidence="6 7">DSM 44109</strain>
    </source>
</reference>
<evidence type="ECO:0000313" key="6">
    <source>
        <dbReference type="EMBL" id="MDP9869445.1"/>
    </source>
</evidence>
<dbReference type="Gene3D" id="6.10.250.690">
    <property type="match status" value="1"/>
</dbReference>